<proteinExistence type="predicted"/>
<dbReference type="InterPro" id="IPR012337">
    <property type="entry name" value="RNaseH-like_sf"/>
</dbReference>
<dbReference type="PROSITE" id="PS50879">
    <property type="entry name" value="RNASE_H_1"/>
    <property type="match status" value="1"/>
</dbReference>
<sequence>MFTDGSARSHLGPDVPRTSAVTYRCIYDESGARNAPWVDLSYGAIGITTSDEAEIVAMAQALKALEQELRGYVDSKNSESGRAAPGLRVMVFSDSQACLGILFRMIHALRRNMPYTGRDWVVEYLKDNLQIVAELIYASPTLDVWVEFHWIKGHSLIEGNDRADWLAYEAFPKACLYFSAYNLPVGPAMREIASMERMSKVIEEAKKEGDTESGEYWAGMADLEFAMESESHAVNACGQVVPSSGMLKEMEENLRREIWEAVKELKKDSLVSAIPVEGPVVADLGSEPRKQRKRDVVAAKLRHAGKRFREGFPAKLSRLS</sequence>
<dbReference type="Pfam" id="PF00075">
    <property type="entry name" value="RNase_H"/>
    <property type="match status" value="1"/>
</dbReference>
<reference evidence="2 3" key="1">
    <citation type="journal article" date="2024" name="IMA Fungus">
        <title>Apiospora arundinis, a panoply of carbohydrate-active enzymes and secondary metabolites.</title>
        <authorList>
            <person name="Sorensen T."/>
            <person name="Petersen C."/>
            <person name="Muurmann A.T."/>
            <person name="Christiansen J.V."/>
            <person name="Brundto M.L."/>
            <person name="Overgaard C.K."/>
            <person name="Boysen A.T."/>
            <person name="Wollenberg R.D."/>
            <person name="Larsen T.O."/>
            <person name="Sorensen J.L."/>
            <person name="Nielsen K.L."/>
            <person name="Sondergaard T.E."/>
        </authorList>
    </citation>
    <scope>NUCLEOTIDE SEQUENCE [LARGE SCALE GENOMIC DNA]</scope>
    <source>
        <strain evidence="2 3">AAU 773</strain>
    </source>
</reference>
<keyword evidence="3" id="KW-1185">Reference proteome</keyword>
<feature type="domain" description="RNase H type-1" evidence="1">
    <location>
        <begin position="1"/>
        <end position="172"/>
    </location>
</feature>
<evidence type="ECO:0000313" key="2">
    <source>
        <dbReference type="EMBL" id="KAK8863125.1"/>
    </source>
</evidence>
<organism evidence="2 3">
    <name type="scientific">Apiospora arundinis</name>
    <dbReference type="NCBI Taxonomy" id="335852"/>
    <lineage>
        <taxon>Eukaryota</taxon>
        <taxon>Fungi</taxon>
        <taxon>Dikarya</taxon>
        <taxon>Ascomycota</taxon>
        <taxon>Pezizomycotina</taxon>
        <taxon>Sordariomycetes</taxon>
        <taxon>Xylariomycetidae</taxon>
        <taxon>Amphisphaeriales</taxon>
        <taxon>Apiosporaceae</taxon>
        <taxon>Apiospora</taxon>
    </lineage>
</organism>
<dbReference type="InterPro" id="IPR002156">
    <property type="entry name" value="RNaseH_domain"/>
</dbReference>
<dbReference type="InterPro" id="IPR036397">
    <property type="entry name" value="RNaseH_sf"/>
</dbReference>
<name>A0ABR2IHR5_9PEZI</name>
<gene>
    <name evidence="2" type="ORF">PGQ11_009360</name>
</gene>
<dbReference type="Gene3D" id="3.30.420.10">
    <property type="entry name" value="Ribonuclease H-like superfamily/Ribonuclease H"/>
    <property type="match status" value="1"/>
</dbReference>
<evidence type="ECO:0000259" key="1">
    <source>
        <dbReference type="PROSITE" id="PS50879"/>
    </source>
</evidence>
<accession>A0ABR2IHR5</accession>
<dbReference type="Proteomes" id="UP001390339">
    <property type="component" value="Unassembled WGS sequence"/>
</dbReference>
<evidence type="ECO:0000313" key="3">
    <source>
        <dbReference type="Proteomes" id="UP001390339"/>
    </source>
</evidence>
<comment type="caution">
    <text evidence="2">The sequence shown here is derived from an EMBL/GenBank/DDBJ whole genome shotgun (WGS) entry which is preliminary data.</text>
</comment>
<dbReference type="SUPFAM" id="SSF53098">
    <property type="entry name" value="Ribonuclease H-like"/>
    <property type="match status" value="1"/>
</dbReference>
<protein>
    <recommendedName>
        <fullName evidence="1">RNase H type-1 domain-containing protein</fullName>
    </recommendedName>
</protein>
<dbReference type="EMBL" id="JAPCWZ010000005">
    <property type="protein sequence ID" value="KAK8863125.1"/>
    <property type="molecule type" value="Genomic_DNA"/>
</dbReference>